<accession>A0AAD4W6B7</accession>
<dbReference type="EMBL" id="JAJFAZ020000003">
    <property type="protein sequence ID" value="KAI5337183.1"/>
    <property type="molecule type" value="Genomic_DNA"/>
</dbReference>
<evidence type="ECO:0000313" key="1">
    <source>
        <dbReference type="EMBL" id="KAI5337183.1"/>
    </source>
</evidence>
<name>A0AAD4W6B7_PRUDU</name>
<gene>
    <name evidence="1" type="ORF">L3X38_016452</name>
</gene>
<organism evidence="1 2">
    <name type="scientific">Prunus dulcis</name>
    <name type="common">Almond</name>
    <name type="synonym">Amygdalus dulcis</name>
    <dbReference type="NCBI Taxonomy" id="3755"/>
    <lineage>
        <taxon>Eukaryota</taxon>
        <taxon>Viridiplantae</taxon>
        <taxon>Streptophyta</taxon>
        <taxon>Embryophyta</taxon>
        <taxon>Tracheophyta</taxon>
        <taxon>Spermatophyta</taxon>
        <taxon>Magnoliopsida</taxon>
        <taxon>eudicotyledons</taxon>
        <taxon>Gunneridae</taxon>
        <taxon>Pentapetalae</taxon>
        <taxon>rosids</taxon>
        <taxon>fabids</taxon>
        <taxon>Rosales</taxon>
        <taxon>Rosaceae</taxon>
        <taxon>Amygdaloideae</taxon>
        <taxon>Amygdaleae</taxon>
        <taxon>Prunus</taxon>
    </lineage>
</organism>
<comment type="caution">
    <text evidence="1">The sequence shown here is derived from an EMBL/GenBank/DDBJ whole genome shotgun (WGS) entry which is preliminary data.</text>
</comment>
<protein>
    <submittedName>
        <fullName evidence="1">Uncharacterized protein</fullName>
    </submittedName>
</protein>
<reference evidence="1 2" key="1">
    <citation type="journal article" date="2022" name="G3 (Bethesda)">
        <title>Whole-genome sequence and methylome profiling of the almond [Prunus dulcis (Mill.) D.A. Webb] cultivar 'Nonpareil'.</title>
        <authorList>
            <person name="D'Amico-Willman K.M."/>
            <person name="Ouma W.Z."/>
            <person name="Meulia T."/>
            <person name="Sideli G.M."/>
            <person name="Gradziel T.M."/>
            <person name="Fresnedo-Ramirez J."/>
        </authorList>
    </citation>
    <scope>NUCLEOTIDE SEQUENCE [LARGE SCALE GENOMIC DNA]</scope>
    <source>
        <strain evidence="1">Clone GOH B32 T37-40</strain>
    </source>
</reference>
<keyword evidence="2" id="KW-1185">Reference proteome</keyword>
<dbReference type="Proteomes" id="UP001054821">
    <property type="component" value="Chromosome 3"/>
</dbReference>
<dbReference type="AlphaFoldDB" id="A0AAD4W6B7"/>
<proteinExistence type="predicted"/>
<evidence type="ECO:0000313" key="2">
    <source>
        <dbReference type="Proteomes" id="UP001054821"/>
    </source>
</evidence>
<sequence>MNEDGNPVLYFALTLSELEKAFINCADEKDVVKLGFLYFVVFVLLGSEKHVNIDMRYLKLLEEYACGVMNFMGRG</sequence>